<proteinExistence type="predicted"/>
<dbReference type="STRING" id="443152.MDG893_16937"/>
<evidence type="ECO:0000259" key="1">
    <source>
        <dbReference type="PROSITE" id="PS51186"/>
    </source>
</evidence>
<dbReference type="OrthoDB" id="6456007at2"/>
<dbReference type="EMBL" id="ABCP01000005">
    <property type="protein sequence ID" value="EDM48721.1"/>
    <property type="molecule type" value="Genomic_DNA"/>
</dbReference>
<accession>A6EY12</accession>
<dbReference type="Pfam" id="PF00583">
    <property type="entry name" value="Acetyltransf_1"/>
    <property type="match status" value="1"/>
</dbReference>
<dbReference type="PROSITE" id="PS51186">
    <property type="entry name" value="GNAT"/>
    <property type="match status" value="1"/>
</dbReference>
<dbReference type="InterPro" id="IPR016181">
    <property type="entry name" value="Acyl_CoA_acyltransferase"/>
</dbReference>
<dbReference type="CDD" id="cd04301">
    <property type="entry name" value="NAT_SF"/>
    <property type="match status" value="1"/>
</dbReference>
<reference evidence="2 3" key="1">
    <citation type="submission" date="2007-06" db="EMBL/GenBank/DDBJ databases">
        <authorList>
            <person name="Green D."/>
            <person name="Ferriera S."/>
            <person name="Johnson J."/>
            <person name="Kravitz S."/>
            <person name="Beeson K."/>
            <person name="Sutton G."/>
            <person name="Rogers Y.-H."/>
            <person name="Friedman R."/>
            <person name="Frazier M."/>
            <person name="Venter J.C."/>
        </authorList>
    </citation>
    <scope>NUCLEOTIDE SEQUENCE [LARGE SCALE GENOMIC DNA]</scope>
    <source>
        <strain evidence="2 3">DG893</strain>
    </source>
</reference>
<dbReference type="AlphaFoldDB" id="A6EY12"/>
<keyword evidence="2" id="KW-0808">Transferase</keyword>
<evidence type="ECO:0000313" key="3">
    <source>
        <dbReference type="Proteomes" id="UP000005856"/>
    </source>
</evidence>
<organism evidence="2 3">
    <name type="scientific">Marinobacter algicola DG893</name>
    <dbReference type="NCBI Taxonomy" id="443152"/>
    <lineage>
        <taxon>Bacteria</taxon>
        <taxon>Pseudomonadati</taxon>
        <taxon>Pseudomonadota</taxon>
        <taxon>Gammaproteobacteria</taxon>
        <taxon>Pseudomonadales</taxon>
        <taxon>Marinobacteraceae</taxon>
        <taxon>Marinobacter</taxon>
    </lineage>
</organism>
<dbReference type="SUPFAM" id="SSF55729">
    <property type="entry name" value="Acyl-CoA N-acyltransferases (Nat)"/>
    <property type="match status" value="1"/>
</dbReference>
<comment type="caution">
    <text evidence="2">The sequence shown here is derived from an EMBL/GenBank/DDBJ whole genome shotgun (WGS) entry which is preliminary data.</text>
</comment>
<dbReference type="GO" id="GO:0016747">
    <property type="term" value="F:acyltransferase activity, transferring groups other than amino-acyl groups"/>
    <property type="evidence" value="ECO:0007669"/>
    <property type="project" value="InterPro"/>
</dbReference>
<dbReference type="Gene3D" id="3.40.630.30">
    <property type="match status" value="1"/>
</dbReference>
<dbReference type="Proteomes" id="UP000005856">
    <property type="component" value="Unassembled WGS sequence"/>
</dbReference>
<dbReference type="eggNOG" id="COG0456">
    <property type="taxonomic scope" value="Bacteria"/>
</dbReference>
<protein>
    <submittedName>
        <fullName evidence="2">Histone acetyltransferase HPA2/related acetyltransferase</fullName>
    </submittedName>
</protein>
<gene>
    <name evidence="2" type="ORF">MDG893_16937</name>
</gene>
<evidence type="ECO:0000313" key="2">
    <source>
        <dbReference type="EMBL" id="EDM48721.1"/>
    </source>
</evidence>
<sequence>MAGEFVNIRSAVLEDKIGIERLAQVLTPATHGGHQSGNSLSLLLNSSDHRIWVAGSDETIFGWLHAYLAIRVGVLPFIEIGGLIVDEQYRRKGAGCKLVAEALSWGKTTGLAVRVRSNSKRDSTHKFYQALGFKLLKQQHVFEHNL</sequence>
<dbReference type="InterPro" id="IPR000182">
    <property type="entry name" value="GNAT_dom"/>
</dbReference>
<name>A6EY12_9GAMM</name>
<keyword evidence="3" id="KW-1185">Reference proteome</keyword>
<feature type="domain" description="N-acetyltransferase" evidence="1">
    <location>
        <begin position="6"/>
        <end position="146"/>
    </location>
</feature>